<evidence type="ECO:0000313" key="2">
    <source>
        <dbReference type="Proteomes" id="UP000049855"/>
    </source>
</evidence>
<keyword evidence="2" id="KW-1185">Reference proteome</keyword>
<sequence>MTTGVKKKNKKSAVIPMNMERGGFFVILTGNTACVLH</sequence>
<evidence type="ECO:0000313" key="1">
    <source>
        <dbReference type="EMBL" id="CQR72325.1"/>
    </source>
</evidence>
<name>A0A0U1KYH3_9FIRM</name>
<proteinExistence type="predicted"/>
<gene>
    <name evidence="1" type="ORF">SpAn4DRAFT_2785</name>
</gene>
<organism evidence="1 2">
    <name type="scientific">Sporomusa ovata</name>
    <dbReference type="NCBI Taxonomy" id="2378"/>
    <lineage>
        <taxon>Bacteria</taxon>
        <taxon>Bacillati</taxon>
        <taxon>Bacillota</taxon>
        <taxon>Negativicutes</taxon>
        <taxon>Selenomonadales</taxon>
        <taxon>Sporomusaceae</taxon>
        <taxon>Sporomusa</taxon>
    </lineage>
</organism>
<dbReference type="Proteomes" id="UP000049855">
    <property type="component" value="Unassembled WGS sequence"/>
</dbReference>
<dbReference type="EMBL" id="CTRP01000010">
    <property type="protein sequence ID" value="CQR72325.1"/>
    <property type="molecule type" value="Genomic_DNA"/>
</dbReference>
<reference evidence="2" key="1">
    <citation type="submission" date="2015-03" db="EMBL/GenBank/DDBJ databases">
        <authorList>
            <person name="Nijsse Bart"/>
        </authorList>
    </citation>
    <scope>NUCLEOTIDE SEQUENCE [LARGE SCALE GENOMIC DNA]</scope>
</reference>
<protein>
    <submittedName>
        <fullName evidence="1">Uncharacterized protein</fullName>
    </submittedName>
</protein>
<accession>A0A0U1KYH3</accession>
<dbReference type="AlphaFoldDB" id="A0A0U1KYH3"/>